<feature type="domain" description="PNPLA" evidence="2">
    <location>
        <begin position="62"/>
        <end position="132"/>
    </location>
</feature>
<sequence>MASNQLLGFIVLPLLIAGCASPTDFEEPRGDRKRTPLIDADEASIAKDYSDERSRNIPRVGLALSGGGTRAGMFAFGVLNGLNDTKVLDYVDVISSVSGGGYAAYWFYARRLEMPKGVDYQRAFADCRPDWWVKYDKDPRNLKLMEQGGYQLSEFGEMAPCTDTGDDEGQQWSDDKHDKYRWQAHIAQTTDLFRKRPMVFGGKNGRGPDKEAIPITALSLLEVLRFPFVTNGYFGQSYEEGITRTWGLTPIARDKARDTFKYANGEDHLMDGAYVAPGEHTWHKLRELSDADPSVPLWIVNTTVLPKRADPNERAIFEVTQYGYGSDASGYVSIHEPPAGAATVSSSLAIQHPDAIEELPASVRASAAAADSQGLGTSQWRRAERATTVFPALRWGVTVEDTNLGDAPVSYRLSDGGGSDNLGLISLVKRGVKDIILVDAESDIEGRFEGLCWDKELLHQAGYDLKFDELQDLSILCAERTAERVNTDTKAKRAYNISAWLNPVMKGVITPLPSNLPPNARRKPKIPEMNVWLIKLAWNQALVQQALNNTECETEANPVSCMLTVYYAHQKNTEASGELYRAFPQIGTSEAVWNSSTPQFWAWRELGRSAGSLFVYNERGGLSLKTSKKLAGGSQALLCGAPERQAVPCPPANTERQ</sequence>
<dbReference type="Gene3D" id="3.40.1090.10">
    <property type="entry name" value="Cytosolic phospholipase A2 catalytic domain"/>
    <property type="match status" value="1"/>
</dbReference>
<dbReference type="EMBL" id="JADDUM010000148">
    <property type="protein sequence ID" value="MBE8592771.1"/>
    <property type="molecule type" value="Genomic_DNA"/>
</dbReference>
<dbReference type="SUPFAM" id="SSF52151">
    <property type="entry name" value="FabD/lysophospholipase-like"/>
    <property type="match status" value="1"/>
</dbReference>
<gene>
    <name evidence="3" type="ORF">IQK56_18615</name>
</gene>
<evidence type="ECO:0000256" key="1">
    <source>
        <dbReference type="ARBA" id="ARBA00023098"/>
    </source>
</evidence>
<dbReference type="Pfam" id="PF01734">
    <property type="entry name" value="Patatin"/>
    <property type="match status" value="1"/>
</dbReference>
<dbReference type="InterPro" id="IPR016035">
    <property type="entry name" value="Acyl_Trfase/lysoPLipase"/>
</dbReference>
<proteinExistence type="predicted"/>
<evidence type="ECO:0000313" key="3">
    <source>
        <dbReference type="EMBL" id="MBE8592771.1"/>
    </source>
</evidence>
<evidence type="ECO:0000259" key="2">
    <source>
        <dbReference type="Pfam" id="PF01734"/>
    </source>
</evidence>
<dbReference type="RefSeq" id="WP_193863441.1">
    <property type="nucleotide sequence ID" value="NZ_JADDUM010000148.1"/>
</dbReference>
<comment type="caution">
    <text evidence="3">The sequence shown here is derived from an EMBL/GenBank/DDBJ whole genome shotgun (WGS) entry which is preliminary data.</text>
</comment>
<name>A0ABR9SVS8_9PSED</name>
<dbReference type="InterPro" id="IPR002641">
    <property type="entry name" value="PNPLA_dom"/>
</dbReference>
<keyword evidence="1" id="KW-0443">Lipid metabolism</keyword>
<organism evidence="3 4">
    <name type="scientific">Pseudomonas cyclaminis</name>
    <dbReference type="NCBI Taxonomy" id="2781239"/>
    <lineage>
        <taxon>Bacteria</taxon>
        <taxon>Pseudomonadati</taxon>
        <taxon>Pseudomonadota</taxon>
        <taxon>Gammaproteobacteria</taxon>
        <taxon>Pseudomonadales</taxon>
        <taxon>Pseudomonadaceae</taxon>
        <taxon>Pseudomonas</taxon>
    </lineage>
</organism>
<evidence type="ECO:0000313" key="4">
    <source>
        <dbReference type="Proteomes" id="UP000613075"/>
    </source>
</evidence>
<accession>A0ABR9SVS8</accession>
<keyword evidence="4" id="KW-1185">Reference proteome</keyword>
<dbReference type="PANTHER" id="PTHR10728">
    <property type="entry name" value="CYTOSOLIC PHOSPHOLIPASE A2"/>
    <property type="match status" value="1"/>
</dbReference>
<dbReference type="Proteomes" id="UP000613075">
    <property type="component" value="Unassembled WGS sequence"/>
</dbReference>
<dbReference type="PANTHER" id="PTHR10728:SF40">
    <property type="entry name" value="PATATIN FAMILY PROTEIN"/>
    <property type="match status" value="1"/>
</dbReference>
<protein>
    <submittedName>
        <fullName evidence="3">Patatin-like phospholipase family protein</fullName>
    </submittedName>
</protein>
<reference evidence="3 4" key="1">
    <citation type="submission" date="2020-10" db="EMBL/GenBank/DDBJ databases">
        <title>The draft genomes of Cyclamen pathogen Pseudomonas sp.</title>
        <authorList>
            <person name="Fujikawa T."/>
            <person name="Sawada H."/>
        </authorList>
    </citation>
    <scope>NUCLEOTIDE SEQUENCE [LARGE SCALE GENOMIC DNA]</scope>
    <source>
        <strain evidence="3 4">MAFF 301449</strain>
    </source>
</reference>